<name>A0ABV0UFW0_9TELE</name>
<sequence length="100" mass="10801">MPLLTTVQTSTTLPSSLPLLGVNRVRPICMGSSGICTTVGLLDEDTLRDSGVGEMELRCRRSLVLSLRRLSILIVREISSSRLSGSSRHANSSLSWSDKA</sequence>
<organism evidence="2 3">
    <name type="scientific">Ilyodon furcidens</name>
    <name type="common">goldbreast splitfin</name>
    <dbReference type="NCBI Taxonomy" id="33524"/>
    <lineage>
        <taxon>Eukaryota</taxon>
        <taxon>Metazoa</taxon>
        <taxon>Chordata</taxon>
        <taxon>Craniata</taxon>
        <taxon>Vertebrata</taxon>
        <taxon>Euteleostomi</taxon>
        <taxon>Actinopterygii</taxon>
        <taxon>Neopterygii</taxon>
        <taxon>Teleostei</taxon>
        <taxon>Neoteleostei</taxon>
        <taxon>Acanthomorphata</taxon>
        <taxon>Ovalentaria</taxon>
        <taxon>Atherinomorphae</taxon>
        <taxon>Cyprinodontiformes</taxon>
        <taxon>Goodeidae</taxon>
        <taxon>Ilyodon</taxon>
    </lineage>
</organism>
<evidence type="ECO:0000313" key="2">
    <source>
        <dbReference type="EMBL" id="MEQ2243629.1"/>
    </source>
</evidence>
<gene>
    <name evidence="2" type="ORF">ILYODFUR_008812</name>
</gene>
<evidence type="ECO:0000256" key="1">
    <source>
        <dbReference type="SAM" id="MobiDB-lite"/>
    </source>
</evidence>
<keyword evidence="3" id="KW-1185">Reference proteome</keyword>
<proteinExistence type="predicted"/>
<dbReference type="Proteomes" id="UP001482620">
    <property type="component" value="Unassembled WGS sequence"/>
</dbReference>
<protein>
    <submittedName>
        <fullName evidence="2">Uncharacterized protein</fullName>
    </submittedName>
</protein>
<dbReference type="EMBL" id="JAHRIQ010070115">
    <property type="protein sequence ID" value="MEQ2243629.1"/>
    <property type="molecule type" value="Genomic_DNA"/>
</dbReference>
<feature type="region of interest" description="Disordered" evidence="1">
    <location>
        <begin position="81"/>
        <end position="100"/>
    </location>
</feature>
<reference evidence="2 3" key="1">
    <citation type="submission" date="2021-06" db="EMBL/GenBank/DDBJ databases">
        <authorList>
            <person name="Palmer J.M."/>
        </authorList>
    </citation>
    <scope>NUCLEOTIDE SEQUENCE [LARGE SCALE GENOMIC DNA]</scope>
    <source>
        <strain evidence="3">if_2019</strain>
        <tissue evidence="2">Muscle</tissue>
    </source>
</reference>
<comment type="caution">
    <text evidence="2">The sequence shown here is derived from an EMBL/GenBank/DDBJ whole genome shotgun (WGS) entry which is preliminary data.</text>
</comment>
<evidence type="ECO:0000313" key="3">
    <source>
        <dbReference type="Proteomes" id="UP001482620"/>
    </source>
</evidence>
<accession>A0ABV0UFW0</accession>